<dbReference type="PANTHER" id="PTHR34542">
    <property type="entry name" value="OS08G0359900 PROTEIN"/>
    <property type="match status" value="1"/>
</dbReference>
<organism evidence="2 3">
    <name type="scientific">Crotalaria pallida</name>
    <name type="common">Smooth rattlebox</name>
    <name type="synonym">Crotalaria striata</name>
    <dbReference type="NCBI Taxonomy" id="3830"/>
    <lineage>
        <taxon>Eukaryota</taxon>
        <taxon>Viridiplantae</taxon>
        <taxon>Streptophyta</taxon>
        <taxon>Embryophyta</taxon>
        <taxon>Tracheophyta</taxon>
        <taxon>Spermatophyta</taxon>
        <taxon>Magnoliopsida</taxon>
        <taxon>eudicotyledons</taxon>
        <taxon>Gunneridae</taxon>
        <taxon>Pentapetalae</taxon>
        <taxon>rosids</taxon>
        <taxon>fabids</taxon>
        <taxon>Fabales</taxon>
        <taxon>Fabaceae</taxon>
        <taxon>Papilionoideae</taxon>
        <taxon>50 kb inversion clade</taxon>
        <taxon>genistoids sensu lato</taxon>
        <taxon>core genistoids</taxon>
        <taxon>Crotalarieae</taxon>
        <taxon>Crotalaria</taxon>
    </lineage>
</organism>
<protein>
    <submittedName>
        <fullName evidence="2">Uncharacterized protein</fullName>
    </submittedName>
</protein>
<name>A0AAN9IC02_CROPI</name>
<feature type="compositionally biased region" description="Polar residues" evidence="1">
    <location>
        <begin position="82"/>
        <end position="92"/>
    </location>
</feature>
<evidence type="ECO:0000313" key="2">
    <source>
        <dbReference type="EMBL" id="KAK7275288.1"/>
    </source>
</evidence>
<dbReference type="EMBL" id="JAYWIO010000003">
    <property type="protein sequence ID" value="KAK7275288.1"/>
    <property type="molecule type" value="Genomic_DNA"/>
</dbReference>
<evidence type="ECO:0000313" key="3">
    <source>
        <dbReference type="Proteomes" id="UP001372338"/>
    </source>
</evidence>
<feature type="region of interest" description="Disordered" evidence="1">
    <location>
        <begin position="57"/>
        <end position="92"/>
    </location>
</feature>
<sequence>MTTLHKFKLLAMHCGGSQSPNRSSPRASPLVPLRRRKTTLRMLLGRSQRRRLPVLQRERLSDKKKMKGGDRVRRHSLKDLFGSSSPPGQESNPNCSYNYNYYNYNNMKEDEIHRSISNAGLSGSGYGNGSPRPGWRMGFRCRSLLSLRKAWRPVLLTIAE</sequence>
<feature type="compositionally biased region" description="Basic and acidic residues" evidence="1">
    <location>
        <begin position="57"/>
        <end position="71"/>
    </location>
</feature>
<proteinExistence type="predicted"/>
<dbReference type="Proteomes" id="UP001372338">
    <property type="component" value="Unassembled WGS sequence"/>
</dbReference>
<dbReference type="PANTHER" id="PTHR34542:SF1">
    <property type="entry name" value="OS08G0359900 PROTEIN"/>
    <property type="match status" value="1"/>
</dbReference>
<reference evidence="2 3" key="1">
    <citation type="submission" date="2024-01" db="EMBL/GenBank/DDBJ databases">
        <title>The genomes of 5 underutilized Papilionoideae crops provide insights into root nodulation and disease resistanc.</title>
        <authorList>
            <person name="Yuan L."/>
        </authorList>
    </citation>
    <scope>NUCLEOTIDE SEQUENCE [LARGE SCALE GENOMIC DNA]</scope>
    <source>
        <strain evidence="2">ZHUSHIDOU_FW_LH</strain>
        <tissue evidence="2">Leaf</tissue>
    </source>
</reference>
<evidence type="ECO:0000256" key="1">
    <source>
        <dbReference type="SAM" id="MobiDB-lite"/>
    </source>
</evidence>
<accession>A0AAN9IC02</accession>
<keyword evidence="3" id="KW-1185">Reference proteome</keyword>
<comment type="caution">
    <text evidence="2">The sequence shown here is derived from an EMBL/GenBank/DDBJ whole genome shotgun (WGS) entry which is preliminary data.</text>
</comment>
<gene>
    <name evidence="2" type="ORF">RIF29_16400</name>
</gene>
<dbReference type="AlphaFoldDB" id="A0AAN9IC02"/>